<gene>
    <name evidence="1" type="ORF">FH972_025010</name>
</gene>
<organism evidence="1 2">
    <name type="scientific">Carpinus fangiana</name>
    <dbReference type="NCBI Taxonomy" id="176857"/>
    <lineage>
        <taxon>Eukaryota</taxon>
        <taxon>Viridiplantae</taxon>
        <taxon>Streptophyta</taxon>
        <taxon>Embryophyta</taxon>
        <taxon>Tracheophyta</taxon>
        <taxon>Spermatophyta</taxon>
        <taxon>Magnoliopsida</taxon>
        <taxon>eudicotyledons</taxon>
        <taxon>Gunneridae</taxon>
        <taxon>Pentapetalae</taxon>
        <taxon>rosids</taxon>
        <taxon>fabids</taxon>
        <taxon>Fagales</taxon>
        <taxon>Betulaceae</taxon>
        <taxon>Carpinus</taxon>
    </lineage>
</organism>
<proteinExistence type="predicted"/>
<dbReference type="AlphaFoldDB" id="A0A5N6L037"/>
<evidence type="ECO:0000313" key="2">
    <source>
        <dbReference type="Proteomes" id="UP000327013"/>
    </source>
</evidence>
<dbReference type="EMBL" id="VIBQ01000036">
    <property type="protein sequence ID" value="KAB8437330.1"/>
    <property type="molecule type" value="Genomic_DNA"/>
</dbReference>
<reference evidence="1 2" key="1">
    <citation type="submission" date="2019-06" db="EMBL/GenBank/DDBJ databases">
        <title>A chromosomal-level reference genome of Carpinus fangiana (Coryloideae, Betulaceae).</title>
        <authorList>
            <person name="Yang X."/>
            <person name="Wang Z."/>
            <person name="Zhang L."/>
            <person name="Hao G."/>
            <person name="Liu J."/>
            <person name="Yang Y."/>
        </authorList>
    </citation>
    <scope>NUCLEOTIDE SEQUENCE [LARGE SCALE GENOMIC DNA]</scope>
    <source>
        <strain evidence="1">Cfa_2016G</strain>
        <tissue evidence="1">Leaf</tissue>
    </source>
</reference>
<evidence type="ECO:0000313" key="1">
    <source>
        <dbReference type="EMBL" id="KAB8437330.1"/>
    </source>
</evidence>
<comment type="caution">
    <text evidence="1">The sequence shown here is derived from an EMBL/GenBank/DDBJ whole genome shotgun (WGS) entry which is preliminary data.</text>
</comment>
<name>A0A5N6L037_9ROSI</name>
<keyword evidence="2" id="KW-1185">Reference proteome</keyword>
<accession>A0A5N6L037</accession>
<sequence>MQMQQRFVKIGIVTYHWRPYYFPTSWYPGGGYAPSGAAFGLGSTRDSPCCSAARLQDGVAEPAVAESGPVCCSSLAF</sequence>
<dbReference type="Proteomes" id="UP000327013">
    <property type="component" value="Unassembled WGS sequence"/>
</dbReference>
<protein>
    <submittedName>
        <fullName evidence="1">Uncharacterized protein</fullName>
    </submittedName>
</protein>